<dbReference type="CDD" id="cd06257">
    <property type="entry name" value="DnaJ"/>
    <property type="match status" value="1"/>
</dbReference>
<dbReference type="Gene3D" id="1.10.287.110">
    <property type="entry name" value="DnaJ domain"/>
    <property type="match status" value="1"/>
</dbReference>
<dbReference type="AlphaFoldDB" id="A0A2K9DBQ2"/>
<evidence type="ECO:0000256" key="1">
    <source>
        <dbReference type="SAM" id="MobiDB-lite"/>
    </source>
</evidence>
<organism evidence="4 5">
    <name type="scientific">Microbacterium hominis</name>
    <dbReference type="NCBI Taxonomy" id="162426"/>
    <lineage>
        <taxon>Bacteria</taxon>
        <taxon>Bacillati</taxon>
        <taxon>Actinomycetota</taxon>
        <taxon>Actinomycetes</taxon>
        <taxon>Micrococcales</taxon>
        <taxon>Microbacteriaceae</taxon>
        <taxon>Microbacterium</taxon>
    </lineage>
</organism>
<feature type="region of interest" description="Disordered" evidence="1">
    <location>
        <begin position="195"/>
        <end position="226"/>
    </location>
</feature>
<dbReference type="InterPro" id="IPR001623">
    <property type="entry name" value="DnaJ_domain"/>
</dbReference>
<dbReference type="PANTHER" id="PTHR44825:SF1">
    <property type="entry name" value="DNAJ HOMOLOG SUBFAMILY C MEMBER 4"/>
    <property type="match status" value="1"/>
</dbReference>
<sequence length="437" mass="47069">MSVSPTESRLSPTPQRACRAEGSLDTAGIRASSPASPTMPDLPRDLYGENHQPSLIYLSLSPNRYRYWNMSGWRPSVTSDPSRHKGSLQPNMCRALSGWRSGFVGLEDLLPSPRQLAPATIAAGVGHMGRTHYDVLGITPDATNAVIRAVYKAKIRETHPDNGGDEDEAALVNAAFGVLSDEQARIKYDRTLEAGTGTHYTTPTTPHPGYVSTQHQSAGEPDHYRPTGAPRLPIWRRRPIGRNLLIIAIAWTLIAAIMGFIGAQRARDLDIAQPGIAGFLLAALPALILFLVISRAKWWLLLCSCVGYALFTGSQYLSGIGTVMLIVTIAAGATVRAFMASGRKALSQELAADFWAAAANPDLSAWFIARSMQDRQCCLTQLVDVTGSGRPDTSAVLWGNHVAGTYIITDLSSSPAAVLLTVTAAQMKAARKARGRR</sequence>
<feature type="transmembrane region" description="Helical" evidence="2">
    <location>
        <begin position="244"/>
        <end position="263"/>
    </location>
</feature>
<gene>
    <name evidence="4" type="ORF">CXR34_08780</name>
</gene>
<keyword evidence="2" id="KW-0472">Membrane</keyword>
<protein>
    <recommendedName>
        <fullName evidence="3">J domain-containing protein</fullName>
    </recommendedName>
</protein>
<evidence type="ECO:0000256" key="2">
    <source>
        <dbReference type="SAM" id="Phobius"/>
    </source>
</evidence>
<feature type="region of interest" description="Disordered" evidence="1">
    <location>
        <begin position="1"/>
        <end position="42"/>
    </location>
</feature>
<feature type="transmembrane region" description="Helical" evidence="2">
    <location>
        <begin position="323"/>
        <end position="339"/>
    </location>
</feature>
<accession>A0A2K9DBQ2</accession>
<dbReference type="InterPro" id="IPR036869">
    <property type="entry name" value="J_dom_sf"/>
</dbReference>
<reference evidence="4 5" key="1">
    <citation type="submission" date="2017-12" db="EMBL/GenBank/DDBJ databases">
        <title>Isolation and characterization of estrogens degradatiion strain Microbacterium hominis SJTG1.</title>
        <authorList>
            <person name="Xiong W."/>
            <person name="Yin C."/>
            <person name="Zheng D."/>
            <person name="Liang R."/>
        </authorList>
    </citation>
    <scope>NUCLEOTIDE SEQUENCE [LARGE SCALE GENOMIC DNA]</scope>
    <source>
        <strain evidence="4 5">SJTG1</strain>
    </source>
</reference>
<dbReference type="InterPro" id="IPR052763">
    <property type="entry name" value="DnaJ_C4"/>
</dbReference>
<dbReference type="SUPFAM" id="SSF46565">
    <property type="entry name" value="Chaperone J-domain"/>
    <property type="match status" value="1"/>
</dbReference>
<keyword evidence="2" id="KW-1133">Transmembrane helix</keyword>
<name>A0A2K9DBQ2_9MICO</name>
<dbReference type="Proteomes" id="UP000233276">
    <property type="component" value="Chromosome"/>
</dbReference>
<dbReference type="Pfam" id="PF00226">
    <property type="entry name" value="DnaJ"/>
    <property type="match status" value="1"/>
</dbReference>
<feature type="compositionally biased region" description="Low complexity" evidence="1">
    <location>
        <begin position="195"/>
        <end position="210"/>
    </location>
</feature>
<dbReference type="PANTHER" id="PTHR44825">
    <property type="match status" value="1"/>
</dbReference>
<keyword evidence="2" id="KW-0812">Transmembrane</keyword>
<feature type="compositionally biased region" description="Polar residues" evidence="1">
    <location>
        <begin position="1"/>
        <end position="14"/>
    </location>
</feature>
<dbReference type="PROSITE" id="PS50076">
    <property type="entry name" value="DNAJ_2"/>
    <property type="match status" value="1"/>
</dbReference>
<evidence type="ECO:0000259" key="3">
    <source>
        <dbReference type="PROSITE" id="PS50076"/>
    </source>
</evidence>
<dbReference type="EMBL" id="CP025299">
    <property type="protein sequence ID" value="AUG29531.1"/>
    <property type="molecule type" value="Genomic_DNA"/>
</dbReference>
<dbReference type="SMART" id="SM00271">
    <property type="entry name" value="DnaJ"/>
    <property type="match status" value="1"/>
</dbReference>
<dbReference type="KEGG" id="mhos:CXR34_08780"/>
<evidence type="ECO:0000313" key="4">
    <source>
        <dbReference type="EMBL" id="AUG29531.1"/>
    </source>
</evidence>
<feature type="transmembrane region" description="Helical" evidence="2">
    <location>
        <begin position="275"/>
        <end position="293"/>
    </location>
</feature>
<feature type="domain" description="J" evidence="3">
    <location>
        <begin position="131"/>
        <end position="192"/>
    </location>
</feature>
<proteinExistence type="predicted"/>
<feature type="transmembrane region" description="Helical" evidence="2">
    <location>
        <begin position="298"/>
        <end position="317"/>
    </location>
</feature>
<evidence type="ECO:0000313" key="5">
    <source>
        <dbReference type="Proteomes" id="UP000233276"/>
    </source>
</evidence>